<proteinExistence type="predicted"/>
<evidence type="ECO:0000313" key="4">
    <source>
        <dbReference type="Proteomes" id="UP000594892"/>
    </source>
</evidence>
<feature type="transmembrane region" description="Helical" evidence="1">
    <location>
        <begin position="105"/>
        <end position="124"/>
    </location>
</feature>
<dbReference type="InterPro" id="IPR010699">
    <property type="entry name" value="DUF1275"/>
</dbReference>
<dbReference type="Pfam" id="PF06912">
    <property type="entry name" value="DUF1275"/>
    <property type="match status" value="1"/>
</dbReference>
<gene>
    <name evidence="2" type="ORF">I6H06_02185</name>
    <name evidence="3" type="ORF">NFI99_02620</name>
</gene>
<evidence type="ECO:0000313" key="2">
    <source>
        <dbReference type="EMBL" id="QPQ90586.1"/>
    </source>
</evidence>
<dbReference type="RefSeq" id="WP_035982103.1">
    <property type="nucleotide sequence ID" value="NZ_CP021075.1"/>
</dbReference>
<dbReference type="AlphaFoldDB" id="A0AAP9XXM0"/>
<protein>
    <submittedName>
        <fullName evidence="2">DUF1275 domain-containing protein</fullName>
    </submittedName>
    <submittedName>
        <fullName evidence="3">DUF1275 family protein</fullName>
    </submittedName>
</protein>
<keyword evidence="1" id="KW-0812">Transmembrane</keyword>
<feature type="transmembrane region" description="Helical" evidence="1">
    <location>
        <begin position="224"/>
        <end position="245"/>
    </location>
</feature>
<name>A0AAP9XXM0_BURGL</name>
<dbReference type="PANTHER" id="PTHR37314:SF5">
    <property type="entry name" value="SLR0142 PROTEIN"/>
    <property type="match status" value="1"/>
</dbReference>
<evidence type="ECO:0000313" key="5">
    <source>
        <dbReference type="Proteomes" id="UP001056386"/>
    </source>
</evidence>
<dbReference type="EMBL" id="CP099583">
    <property type="protein sequence ID" value="USS43384.1"/>
    <property type="molecule type" value="Genomic_DNA"/>
</dbReference>
<keyword evidence="1" id="KW-0472">Membrane</keyword>
<sequence>MSASPDTPGAGWMRVALRHENVLLAFVAGYVDTLGFVALFGLFVAHVTGNFILIGAGIAGAGGGVLVKLLAFPAFVAGIVGARITAGATAEPAAGGGAMARHAGALYGLQFALLAAFMLAGVGAAPVVGIDAPLAIACGLLGAAAMGVQNAHAKLATRGLAANTVMTGNVTQAVLDVCELVAPGSSPARRRDTRGRLARMLPPIAAFALGAGGGALGWRAASFWALGVPLVLLAALALAALRGGWPAAAPAR</sequence>
<dbReference type="Proteomes" id="UP001056386">
    <property type="component" value="Chromosome 2"/>
</dbReference>
<dbReference type="GeneID" id="45695348"/>
<keyword evidence="1" id="KW-1133">Transmembrane helix</keyword>
<feature type="transmembrane region" description="Helical" evidence="1">
    <location>
        <begin position="22"/>
        <end position="45"/>
    </location>
</feature>
<dbReference type="Proteomes" id="UP000594892">
    <property type="component" value="Chromosome 1"/>
</dbReference>
<feature type="transmembrane region" description="Helical" evidence="1">
    <location>
        <begin position="130"/>
        <end position="148"/>
    </location>
</feature>
<dbReference type="PANTHER" id="PTHR37314">
    <property type="entry name" value="SLR0142 PROTEIN"/>
    <property type="match status" value="1"/>
</dbReference>
<accession>A0AAP9XXM0</accession>
<evidence type="ECO:0000256" key="1">
    <source>
        <dbReference type="SAM" id="Phobius"/>
    </source>
</evidence>
<keyword evidence="5" id="KW-1185">Reference proteome</keyword>
<reference evidence="3" key="2">
    <citation type="submission" date="2022-06" db="EMBL/GenBank/DDBJ databases">
        <title>Draft genome sequence of Burkholderia glumae strain GR20004 isolated from rice panicle showing bacterial panicle blight.</title>
        <authorList>
            <person name="Choi S.Y."/>
            <person name="Lee Y.H."/>
        </authorList>
    </citation>
    <scope>NUCLEOTIDE SEQUENCE</scope>
    <source>
        <strain evidence="3">GR20004</strain>
    </source>
</reference>
<dbReference type="EMBL" id="CP065600">
    <property type="protein sequence ID" value="QPQ90586.1"/>
    <property type="molecule type" value="Genomic_DNA"/>
</dbReference>
<evidence type="ECO:0000313" key="3">
    <source>
        <dbReference type="EMBL" id="USS43384.1"/>
    </source>
</evidence>
<feature type="transmembrane region" description="Helical" evidence="1">
    <location>
        <begin position="51"/>
        <end position="84"/>
    </location>
</feature>
<organism evidence="2 4">
    <name type="scientific">Burkholderia glumae</name>
    <name type="common">Pseudomonas glumae</name>
    <dbReference type="NCBI Taxonomy" id="337"/>
    <lineage>
        <taxon>Bacteria</taxon>
        <taxon>Pseudomonadati</taxon>
        <taxon>Pseudomonadota</taxon>
        <taxon>Betaproteobacteria</taxon>
        <taxon>Burkholderiales</taxon>
        <taxon>Burkholderiaceae</taxon>
        <taxon>Burkholderia</taxon>
    </lineage>
</organism>
<feature type="transmembrane region" description="Helical" evidence="1">
    <location>
        <begin position="197"/>
        <end position="218"/>
    </location>
</feature>
<reference evidence="2 4" key="1">
    <citation type="submission" date="2020-12" db="EMBL/GenBank/DDBJ databases">
        <title>FDA dAtabase for Regulatory Grade micrObial Sequences (FDA-ARGOS): Supporting development and validation of Infectious Disease Dx tests.</title>
        <authorList>
            <person name="Minogue T."/>
            <person name="Wolcott M."/>
            <person name="Wasieloski L."/>
            <person name="Aguilar W."/>
            <person name="Moore D."/>
            <person name="Jaissle J."/>
            <person name="Tallon L."/>
            <person name="Sadzewicz L."/>
            <person name="Zhao X."/>
            <person name="Boylan J."/>
            <person name="Ott S."/>
            <person name="Bowen H."/>
            <person name="Vavikolanu K."/>
            <person name="Mehta A."/>
            <person name="Aluvathingal J."/>
            <person name="Nadendla S."/>
            <person name="Yan Y."/>
            <person name="Sichtig H."/>
        </authorList>
    </citation>
    <scope>NUCLEOTIDE SEQUENCE [LARGE SCALE GENOMIC DNA]</scope>
    <source>
        <strain evidence="2 4">FDAARGOS_949</strain>
    </source>
</reference>